<dbReference type="EMBL" id="ML742502">
    <property type="protein sequence ID" value="KAE8144499.1"/>
    <property type="molecule type" value="Genomic_DNA"/>
</dbReference>
<name>A0A5N6TEC2_ASPAV</name>
<gene>
    <name evidence="1" type="ORF">BDV25DRAFT_92522</name>
</gene>
<reference evidence="1 2" key="1">
    <citation type="submission" date="2019-04" db="EMBL/GenBank/DDBJ databases">
        <title>Friends and foes A comparative genomics study of 23 Aspergillus species from section Flavi.</title>
        <authorList>
            <consortium name="DOE Joint Genome Institute"/>
            <person name="Kjaerbolling I."/>
            <person name="Vesth T."/>
            <person name="Frisvad J.C."/>
            <person name="Nybo J.L."/>
            <person name="Theobald S."/>
            <person name="Kildgaard S."/>
            <person name="Isbrandt T."/>
            <person name="Kuo A."/>
            <person name="Sato A."/>
            <person name="Lyhne E.K."/>
            <person name="Kogle M.E."/>
            <person name="Wiebenga A."/>
            <person name="Kun R.S."/>
            <person name="Lubbers R.J."/>
            <person name="Makela M.R."/>
            <person name="Barry K."/>
            <person name="Chovatia M."/>
            <person name="Clum A."/>
            <person name="Daum C."/>
            <person name="Haridas S."/>
            <person name="He G."/>
            <person name="LaButti K."/>
            <person name="Lipzen A."/>
            <person name="Mondo S."/>
            <person name="Riley R."/>
            <person name="Salamov A."/>
            <person name="Simmons B.A."/>
            <person name="Magnuson J.K."/>
            <person name="Henrissat B."/>
            <person name="Mortensen U.H."/>
            <person name="Larsen T.O."/>
            <person name="Devries R.P."/>
            <person name="Grigoriev I.V."/>
            <person name="Machida M."/>
            <person name="Baker S.E."/>
            <person name="Andersen M.R."/>
        </authorList>
    </citation>
    <scope>NUCLEOTIDE SEQUENCE [LARGE SCALE GENOMIC DNA]</scope>
    <source>
        <strain evidence="1 2">IBT 18842</strain>
    </source>
</reference>
<evidence type="ECO:0000313" key="1">
    <source>
        <dbReference type="EMBL" id="KAE8144499.1"/>
    </source>
</evidence>
<dbReference type="AlphaFoldDB" id="A0A5N6TEC2"/>
<dbReference type="OrthoDB" id="5304511at2759"/>
<organism evidence="1 2">
    <name type="scientific">Aspergillus avenaceus</name>
    <dbReference type="NCBI Taxonomy" id="36643"/>
    <lineage>
        <taxon>Eukaryota</taxon>
        <taxon>Fungi</taxon>
        <taxon>Dikarya</taxon>
        <taxon>Ascomycota</taxon>
        <taxon>Pezizomycotina</taxon>
        <taxon>Eurotiomycetes</taxon>
        <taxon>Eurotiomycetidae</taxon>
        <taxon>Eurotiales</taxon>
        <taxon>Aspergillaceae</taxon>
        <taxon>Aspergillus</taxon>
        <taxon>Aspergillus subgen. Circumdati</taxon>
    </lineage>
</organism>
<evidence type="ECO:0000313" key="2">
    <source>
        <dbReference type="Proteomes" id="UP000325780"/>
    </source>
</evidence>
<dbReference type="Proteomes" id="UP000325780">
    <property type="component" value="Unassembled WGS sequence"/>
</dbReference>
<protein>
    <submittedName>
        <fullName evidence="1">Uncharacterized protein</fullName>
    </submittedName>
</protein>
<accession>A0A5N6TEC2</accession>
<proteinExistence type="predicted"/>
<sequence length="417" mass="48032">MAFESLPTELRMLILQQLPDIPSLKALVHASPIYYHTYTVAKKNLFQQILQRQYGLVDLAEPMAAIRSQGLHADIRANKEDIIALLDRYRRHDELPPSANAPTDIDECLQLSQLYQQFEFLLHRYCAQASCPPEVAQPAAERNHPRIPSTTEKARILRALCRLQMYCNIFGAREWEDSQPSDASPPPVLTRSKRRSSSWYCNFQLHEMWGLIFATMPPWEVEEFGCLWMFLQQQYTNIFSEIAQEFPRNSPEWQALRLTVDSMELFPSVDGDGSDGSDYNDYNNHLVSLGPQFLANALRQPYRARRNLIACNAVPCKSSFMILVQVSRDPPALLFPADKYEGEDMGGVLATLPAIEQPTLGWKQHWYGYSPVTRVRQVLRTGPHEDVWVERLIGNFPGWQWGYAIWDEERYTAGHRI</sequence>
<keyword evidence="2" id="KW-1185">Reference proteome</keyword>